<keyword evidence="3" id="KW-1185">Reference proteome</keyword>
<dbReference type="OrthoDB" id="4571846at2"/>
<dbReference type="STRING" id="455432.AWN90_00280"/>
<organism evidence="2 3">
    <name type="scientific">Nocardia terpenica</name>
    <dbReference type="NCBI Taxonomy" id="455432"/>
    <lineage>
        <taxon>Bacteria</taxon>
        <taxon>Bacillati</taxon>
        <taxon>Actinomycetota</taxon>
        <taxon>Actinomycetes</taxon>
        <taxon>Mycobacteriales</taxon>
        <taxon>Nocardiaceae</taxon>
        <taxon>Nocardia</taxon>
    </lineage>
</organism>
<keyword evidence="1" id="KW-0472">Membrane</keyword>
<reference evidence="2 3" key="1">
    <citation type="submission" date="2016-04" db="EMBL/GenBank/DDBJ databases">
        <authorList>
            <person name="Evans L.H."/>
            <person name="Alamgir A."/>
            <person name="Owens N."/>
            <person name="Weber N.D."/>
            <person name="Virtaneva K."/>
            <person name="Barbian K."/>
            <person name="Babar A."/>
            <person name="Rosenke K."/>
        </authorList>
    </citation>
    <scope>NUCLEOTIDE SEQUENCE [LARGE SCALE GENOMIC DNA]</scope>
    <source>
        <strain evidence="2 3">IFM 0406</strain>
    </source>
</reference>
<dbReference type="EMBL" id="LWGR01000012">
    <property type="protein sequence ID" value="KZM71261.1"/>
    <property type="molecule type" value="Genomic_DNA"/>
</dbReference>
<feature type="transmembrane region" description="Helical" evidence="1">
    <location>
        <begin position="12"/>
        <end position="35"/>
    </location>
</feature>
<dbReference type="RefSeq" id="WP_067576618.1">
    <property type="nucleotide sequence ID" value="NZ_JABMCZ010000003.1"/>
</dbReference>
<dbReference type="AlphaFoldDB" id="A0A164KCK6"/>
<dbReference type="InterPro" id="IPR046151">
    <property type="entry name" value="DUF6153"/>
</dbReference>
<feature type="transmembrane region" description="Helical" evidence="1">
    <location>
        <begin position="96"/>
        <end position="114"/>
    </location>
</feature>
<keyword evidence="1" id="KW-1133">Transmembrane helix</keyword>
<gene>
    <name evidence="2" type="ORF">AWN90_00280</name>
</gene>
<name>A0A164KCK6_9NOCA</name>
<evidence type="ECO:0000313" key="3">
    <source>
        <dbReference type="Proteomes" id="UP000076512"/>
    </source>
</evidence>
<sequence>MSDRPRLRASGHVRPLAVLALLMGVAVMHIVVFAASHVMGPSGESTARAERMTGMVAETVPTVPVADRGSAAASKHAGPCDSGGCGVVHGMHACEFILALAAALGLMVLAWVGVGTSRLGPPGAGTMSARRARPPPWTVPSLAQLSILRI</sequence>
<protein>
    <submittedName>
        <fullName evidence="2">Uncharacterized protein</fullName>
    </submittedName>
</protein>
<accession>A0A164KCK6</accession>
<dbReference type="Proteomes" id="UP000076512">
    <property type="component" value="Unassembled WGS sequence"/>
</dbReference>
<evidence type="ECO:0000313" key="2">
    <source>
        <dbReference type="EMBL" id="KZM71261.1"/>
    </source>
</evidence>
<dbReference type="Pfam" id="PF19650">
    <property type="entry name" value="DUF6153"/>
    <property type="match status" value="1"/>
</dbReference>
<proteinExistence type="predicted"/>
<comment type="caution">
    <text evidence="2">The sequence shown here is derived from an EMBL/GenBank/DDBJ whole genome shotgun (WGS) entry which is preliminary data.</text>
</comment>
<keyword evidence="1" id="KW-0812">Transmembrane</keyword>
<evidence type="ECO:0000256" key="1">
    <source>
        <dbReference type="SAM" id="Phobius"/>
    </source>
</evidence>